<keyword evidence="17" id="KW-1185">Reference proteome</keyword>
<dbReference type="Gene3D" id="3.100.10.10">
    <property type="match status" value="1"/>
</dbReference>
<evidence type="ECO:0000256" key="14">
    <source>
        <dbReference type="SAM" id="MobiDB-lite"/>
    </source>
</evidence>
<evidence type="ECO:0000256" key="12">
    <source>
        <dbReference type="ARBA" id="ARBA00035527"/>
    </source>
</evidence>
<dbReference type="AlphaFoldDB" id="A0A0V1N184"/>
<evidence type="ECO:0000256" key="6">
    <source>
        <dbReference type="ARBA" id="ARBA00012057"/>
    </source>
</evidence>
<dbReference type="GO" id="GO:0006412">
    <property type="term" value="P:translation"/>
    <property type="evidence" value="ECO:0007669"/>
    <property type="project" value="InterPro"/>
</dbReference>
<dbReference type="FunFam" id="3.100.10.10:FF:000002">
    <property type="entry name" value="60S ribosomal protein L27a"/>
    <property type="match status" value="1"/>
</dbReference>
<feature type="domain" description="Nudix hydrolase" evidence="15">
    <location>
        <begin position="76"/>
        <end position="227"/>
    </location>
</feature>
<keyword evidence="10 13" id="KW-0687">Ribonucleoprotein</keyword>
<reference evidence="16 17" key="1">
    <citation type="submission" date="2015-01" db="EMBL/GenBank/DDBJ databases">
        <title>Evolution of Trichinella species and genotypes.</title>
        <authorList>
            <person name="Korhonen P.K."/>
            <person name="Edoardo P."/>
            <person name="Giuseppe L.R."/>
            <person name="Gasser R.B."/>
        </authorList>
    </citation>
    <scope>NUCLEOTIDE SEQUENCE [LARGE SCALE GENOMIC DNA]</scope>
    <source>
        <strain evidence="16">ISS1980</strain>
    </source>
</reference>
<evidence type="ECO:0000313" key="16">
    <source>
        <dbReference type="EMBL" id="KRZ77771.1"/>
    </source>
</evidence>
<evidence type="ECO:0000256" key="10">
    <source>
        <dbReference type="ARBA" id="ARBA00023274"/>
    </source>
</evidence>
<organism evidence="16 17">
    <name type="scientific">Trichinella papuae</name>
    <dbReference type="NCBI Taxonomy" id="268474"/>
    <lineage>
        <taxon>Eukaryota</taxon>
        <taxon>Metazoa</taxon>
        <taxon>Ecdysozoa</taxon>
        <taxon>Nematoda</taxon>
        <taxon>Enoplea</taxon>
        <taxon>Dorylaimia</taxon>
        <taxon>Trichinellida</taxon>
        <taxon>Trichinellidae</taxon>
        <taxon>Trichinella</taxon>
    </lineage>
</organism>
<dbReference type="Pfam" id="PF00293">
    <property type="entry name" value="NUDIX"/>
    <property type="match status" value="1"/>
</dbReference>
<dbReference type="Proteomes" id="UP000054843">
    <property type="component" value="Unassembled WGS sequence"/>
</dbReference>
<evidence type="ECO:0000256" key="1">
    <source>
        <dbReference type="ARBA" id="ARBA00000374"/>
    </source>
</evidence>
<evidence type="ECO:0000256" key="13">
    <source>
        <dbReference type="RuleBase" id="RU003888"/>
    </source>
</evidence>
<proteinExistence type="inferred from homology"/>
<dbReference type="SUPFAM" id="SSF55811">
    <property type="entry name" value="Nudix"/>
    <property type="match status" value="1"/>
</dbReference>
<comment type="catalytic activity">
    <reaction evidence="1">
        <text>isopentenyl diphosphate = dimethylallyl diphosphate</text>
        <dbReference type="Rhea" id="RHEA:23284"/>
        <dbReference type="ChEBI" id="CHEBI:57623"/>
        <dbReference type="ChEBI" id="CHEBI:128769"/>
        <dbReference type="EC" id="5.3.3.2"/>
    </reaction>
</comment>
<dbReference type="EC" id="5.3.3.2" evidence="6"/>
<dbReference type="InterPro" id="IPR036227">
    <property type="entry name" value="Ribosomal_uL15/eL18_sf"/>
</dbReference>
<dbReference type="SUPFAM" id="SSF52080">
    <property type="entry name" value="Ribosomal proteins L15p and L18e"/>
    <property type="match status" value="1"/>
</dbReference>
<comment type="caution">
    <text evidence="16">The sequence shown here is derived from an EMBL/GenBank/DDBJ whole genome shotgun (WGS) entry which is preliminary data.</text>
</comment>
<keyword evidence="9" id="KW-0413">Isomerase</keyword>
<dbReference type="InterPro" id="IPR000086">
    <property type="entry name" value="NUDIX_hydrolase_dom"/>
</dbReference>
<dbReference type="InterPro" id="IPR021131">
    <property type="entry name" value="Ribosomal_uL15/eL18"/>
</dbReference>
<dbReference type="InterPro" id="IPR001196">
    <property type="entry name" value="Ribosomal_uL15_CS"/>
</dbReference>
<gene>
    <name evidence="16" type="primary">IPI2</name>
    <name evidence="16" type="ORF">T10_2682</name>
</gene>
<dbReference type="GO" id="GO:0003735">
    <property type="term" value="F:structural constituent of ribosome"/>
    <property type="evidence" value="ECO:0007669"/>
    <property type="project" value="InterPro"/>
</dbReference>
<comment type="similarity">
    <text evidence="5">Belongs to the IPP isomerase type 1 family.</text>
</comment>
<dbReference type="CDD" id="cd02885">
    <property type="entry name" value="NUDIX_IPP_Isomerase"/>
    <property type="match status" value="1"/>
</dbReference>
<dbReference type="GO" id="GO:0008299">
    <property type="term" value="P:isoprenoid biosynthetic process"/>
    <property type="evidence" value="ECO:0007669"/>
    <property type="project" value="UniProtKB-KW"/>
</dbReference>
<comment type="pathway">
    <text evidence="3">Isoprenoid biosynthesis; dimethylallyl diphosphate biosynthesis; dimethylallyl diphosphate from isopentenyl diphosphate: step 1/1.</text>
</comment>
<feature type="region of interest" description="Disordered" evidence="14">
    <location>
        <begin position="255"/>
        <end position="281"/>
    </location>
</feature>
<dbReference type="InterPro" id="IPR015797">
    <property type="entry name" value="NUDIX_hydrolase-like_dom_sf"/>
</dbReference>
<evidence type="ECO:0000256" key="8">
    <source>
        <dbReference type="ARBA" id="ARBA00023229"/>
    </source>
</evidence>
<dbReference type="PROSITE" id="PS51462">
    <property type="entry name" value="NUDIX"/>
    <property type="match status" value="1"/>
</dbReference>
<evidence type="ECO:0000256" key="2">
    <source>
        <dbReference type="ARBA" id="ARBA00003951"/>
    </source>
</evidence>
<evidence type="ECO:0000256" key="7">
    <source>
        <dbReference type="ARBA" id="ARBA00022980"/>
    </source>
</evidence>
<dbReference type="STRING" id="268474.A0A0V1N184"/>
<protein>
    <recommendedName>
        <fullName evidence="11">Large ribosomal subunit protein uL15</fullName>
        <ecNumber evidence="6">5.3.3.2</ecNumber>
    </recommendedName>
    <alternativeName>
        <fullName evidence="12">60S ribosomal protein L27a</fullName>
    </alternativeName>
</protein>
<accession>A0A0V1N184</accession>
<dbReference type="PANTHER" id="PTHR11721:SF3">
    <property type="entry name" value="LARGE RIBOSOMAL SUBUNIT PROTEIN UL15"/>
    <property type="match status" value="1"/>
</dbReference>
<keyword evidence="8" id="KW-0414">Isoprene biosynthesis</keyword>
<evidence type="ECO:0000313" key="17">
    <source>
        <dbReference type="Proteomes" id="UP000054843"/>
    </source>
</evidence>
<dbReference type="HAMAP" id="MF_01341">
    <property type="entry name" value="Ribosomal_uL15"/>
    <property type="match status" value="1"/>
</dbReference>
<dbReference type="InterPro" id="IPR030878">
    <property type="entry name" value="Ribosomal_uL15"/>
</dbReference>
<dbReference type="NCBIfam" id="TIGR02150">
    <property type="entry name" value="IPP_isom_1"/>
    <property type="match status" value="1"/>
</dbReference>
<comment type="function">
    <text evidence="2">Catalyzes the 1,3-allylic rearrangement of the homoallylic substrate isopentenyl (IPP) to its highly electrophilic allylic isomer, dimethylallyl diphosphate (DMAPP).</text>
</comment>
<dbReference type="PANTHER" id="PTHR11721">
    <property type="entry name" value="60S RIBOSOMAL PROTEIN L27A"/>
    <property type="match status" value="1"/>
</dbReference>
<dbReference type="GO" id="GO:0022625">
    <property type="term" value="C:cytosolic large ribosomal subunit"/>
    <property type="evidence" value="ECO:0007669"/>
    <property type="project" value="TreeGrafter"/>
</dbReference>
<evidence type="ECO:0000256" key="4">
    <source>
        <dbReference type="ARBA" id="ARBA00007320"/>
    </source>
</evidence>
<dbReference type="Pfam" id="PF00828">
    <property type="entry name" value="Ribosomal_L27A"/>
    <property type="match status" value="1"/>
</dbReference>
<evidence type="ECO:0000256" key="11">
    <source>
        <dbReference type="ARBA" id="ARBA00035200"/>
    </source>
</evidence>
<name>A0A0V1N184_9BILA</name>
<evidence type="ECO:0000259" key="15">
    <source>
        <dbReference type="PROSITE" id="PS51462"/>
    </source>
</evidence>
<feature type="non-terminal residue" evidence="16">
    <location>
        <position position="1"/>
    </location>
</feature>
<dbReference type="UniPathway" id="UPA00059">
    <property type="reaction ID" value="UER00104"/>
</dbReference>
<dbReference type="InterPro" id="IPR011876">
    <property type="entry name" value="IsopentenylPP_isomerase_typ1"/>
</dbReference>
<feature type="compositionally biased region" description="Basic residues" evidence="14">
    <location>
        <begin position="255"/>
        <end position="275"/>
    </location>
</feature>
<dbReference type="GO" id="GO:0050992">
    <property type="term" value="P:dimethylallyl diphosphate biosynthetic process"/>
    <property type="evidence" value="ECO:0007669"/>
    <property type="project" value="UniProtKB-UniPathway"/>
</dbReference>
<sequence>LKRLYIKYGYEYKLKNIFYFFTIIMLRLVKRLPWSVKSLFLHSSVNCVAVDRCDHCLGSISIEDAHNWKLIQDDVALHRAFSVFLFRSDGRMLIQKRASSKTTFPGYWSNACCSHPRFMPDETNSDPPFSGIQCAAQRRMSEEYKIPLIPLESFQFIDRFIYKAQFNESLGEHELDYVFFVRSDLLIEPNFNEVELIQYVKEDQLKELLELSDRKPEIIQFAPWFRLIAKNFLFFWWKHLDIFFKMPTRLKKTRKLRGHVSHGHGRVGKHRKHPGGRGNAGGMHHHRINFNKYHPGYFGKVGMRNFHVRKSQYWCPTINVEKIWSLIPEHVQRQYSTTKSKAPVIDVVQSGYHKVLGKGKLPKQPVIVKAKFFSKRAEEKIKKVGGACLLVA</sequence>
<evidence type="ECO:0000256" key="9">
    <source>
        <dbReference type="ARBA" id="ARBA00023235"/>
    </source>
</evidence>
<evidence type="ECO:0000256" key="3">
    <source>
        <dbReference type="ARBA" id="ARBA00004826"/>
    </source>
</evidence>
<dbReference type="EMBL" id="JYDO01000017">
    <property type="protein sequence ID" value="KRZ77771.1"/>
    <property type="molecule type" value="Genomic_DNA"/>
</dbReference>
<dbReference type="PROSITE" id="PS00475">
    <property type="entry name" value="RIBOSOMAL_L15"/>
    <property type="match status" value="1"/>
</dbReference>
<comment type="similarity">
    <text evidence="4 13">Belongs to the universal ribosomal protein uL15 family.</text>
</comment>
<dbReference type="GO" id="GO:0004452">
    <property type="term" value="F:isopentenyl-diphosphate delta-isomerase activity"/>
    <property type="evidence" value="ECO:0007669"/>
    <property type="project" value="UniProtKB-EC"/>
</dbReference>
<dbReference type="Gene3D" id="3.90.79.10">
    <property type="entry name" value="Nucleoside Triphosphate Pyrophosphohydrolase"/>
    <property type="match status" value="1"/>
</dbReference>
<evidence type="ECO:0000256" key="5">
    <source>
        <dbReference type="ARBA" id="ARBA00007579"/>
    </source>
</evidence>
<dbReference type="OrthoDB" id="510307at2759"/>
<keyword evidence="7 13" id="KW-0689">Ribosomal protein</keyword>